<evidence type="ECO:0000313" key="2">
    <source>
        <dbReference type="Proteomes" id="UP001055172"/>
    </source>
</evidence>
<reference evidence="1 2" key="1">
    <citation type="submission" date="2021-07" db="EMBL/GenBank/DDBJ databases">
        <title>Genome data of Colletotrichum spaethianum.</title>
        <authorList>
            <person name="Utami Y.D."/>
            <person name="Hiruma K."/>
        </authorList>
    </citation>
    <scope>NUCLEOTIDE SEQUENCE [LARGE SCALE GENOMIC DNA]</scope>
    <source>
        <strain evidence="1 2">MAFF 242679</strain>
    </source>
</reference>
<sequence length="93" mass="10249">MTSPPSRAGLSRCPAAWLRLTSDLNFERSLDIWATTGQGRCNCSKLLRDLSSDADWLQAVGTGLTQRWIVASLFLSFHSSLEGRANGPGRKWP</sequence>
<gene>
    <name evidence="1" type="ORF">ColLi_09975</name>
</gene>
<dbReference type="AlphaFoldDB" id="A0AA37GVA6"/>
<evidence type="ECO:0000313" key="1">
    <source>
        <dbReference type="EMBL" id="GJC87137.1"/>
    </source>
</evidence>
<accession>A0AA37GVA6</accession>
<name>A0AA37GVA6_9PEZI</name>
<protein>
    <submittedName>
        <fullName evidence="1">Uncharacterized protein</fullName>
    </submittedName>
</protein>
<proteinExistence type="predicted"/>
<dbReference type="EMBL" id="BPPX01000025">
    <property type="protein sequence ID" value="GJC87137.1"/>
    <property type="molecule type" value="Genomic_DNA"/>
</dbReference>
<dbReference type="Proteomes" id="UP001055172">
    <property type="component" value="Unassembled WGS sequence"/>
</dbReference>
<keyword evidence="2" id="KW-1185">Reference proteome</keyword>
<comment type="caution">
    <text evidence="1">The sequence shown here is derived from an EMBL/GenBank/DDBJ whole genome shotgun (WGS) entry which is preliminary data.</text>
</comment>
<organism evidence="1 2">
    <name type="scientific">Colletotrichum liriopes</name>
    <dbReference type="NCBI Taxonomy" id="708192"/>
    <lineage>
        <taxon>Eukaryota</taxon>
        <taxon>Fungi</taxon>
        <taxon>Dikarya</taxon>
        <taxon>Ascomycota</taxon>
        <taxon>Pezizomycotina</taxon>
        <taxon>Sordariomycetes</taxon>
        <taxon>Hypocreomycetidae</taxon>
        <taxon>Glomerellales</taxon>
        <taxon>Glomerellaceae</taxon>
        <taxon>Colletotrichum</taxon>
        <taxon>Colletotrichum spaethianum species complex</taxon>
    </lineage>
</organism>